<evidence type="ECO:0000313" key="4">
    <source>
        <dbReference type="Proteomes" id="UP001160301"/>
    </source>
</evidence>
<comment type="caution">
    <text evidence="3">The sequence shown here is derived from an EMBL/GenBank/DDBJ whole genome shotgun (WGS) entry which is preliminary data.</text>
</comment>
<evidence type="ECO:0000256" key="2">
    <source>
        <dbReference type="SAM" id="SignalP"/>
    </source>
</evidence>
<proteinExistence type="predicted"/>
<keyword evidence="2" id="KW-0732">Signal</keyword>
<name>A0ABT6P3A9_9BACT</name>
<evidence type="ECO:0000256" key="1">
    <source>
        <dbReference type="SAM" id="MobiDB-lite"/>
    </source>
</evidence>
<feature type="chain" id="PRO_5045054330" evidence="2">
    <location>
        <begin position="49"/>
        <end position="468"/>
    </location>
</feature>
<feature type="region of interest" description="Disordered" evidence="1">
    <location>
        <begin position="55"/>
        <end position="77"/>
    </location>
</feature>
<dbReference type="InterPro" id="IPR046535">
    <property type="entry name" value="DUF6600"/>
</dbReference>
<organism evidence="3 4">
    <name type="scientific">Polyangium sorediatum</name>
    <dbReference type="NCBI Taxonomy" id="889274"/>
    <lineage>
        <taxon>Bacteria</taxon>
        <taxon>Pseudomonadati</taxon>
        <taxon>Myxococcota</taxon>
        <taxon>Polyangia</taxon>
        <taxon>Polyangiales</taxon>
        <taxon>Polyangiaceae</taxon>
        <taxon>Polyangium</taxon>
    </lineage>
</organism>
<feature type="region of interest" description="Disordered" evidence="1">
    <location>
        <begin position="257"/>
        <end position="468"/>
    </location>
</feature>
<feature type="compositionally biased region" description="Basic and acidic residues" evidence="1">
    <location>
        <begin position="344"/>
        <end position="368"/>
    </location>
</feature>
<feature type="region of interest" description="Disordered" evidence="1">
    <location>
        <begin position="1"/>
        <end position="23"/>
    </location>
</feature>
<feature type="signal peptide" evidence="2">
    <location>
        <begin position="1"/>
        <end position="48"/>
    </location>
</feature>
<keyword evidence="4" id="KW-1185">Reference proteome</keyword>
<feature type="compositionally biased region" description="Low complexity" evidence="1">
    <location>
        <begin position="371"/>
        <end position="468"/>
    </location>
</feature>
<reference evidence="3 4" key="1">
    <citation type="submission" date="2023-04" db="EMBL/GenBank/DDBJ databases">
        <title>The genome sequence of Polyangium sorediatum DSM14670.</title>
        <authorList>
            <person name="Zhang X."/>
        </authorList>
    </citation>
    <scope>NUCLEOTIDE SEQUENCE [LARGE SCALE GENOMIC DNA]</scope>
    <source>
        <strain evidence="3 4">DSM 14670</strain>
    </source>
</reference>
<evidence type="ECO:0000313" key="3">
    <source>
        <dbReference type="EMBL" id="MDI1435097.1"/>
    </source>
</evidence>
<feature type="compositionally biased region" description="Low complexity" evidence="1">
    <location>
        <begin position="305"/>
        <end position="320"/>
    </location>
</feature>
<dbReference type="Pfam" id="PF20245">
    <property type="entry name" value="DUF6600"/>
    <property type="match status" value="1"/>
</dbReference>
<accession>A0ABT6P3A9</accession>
<dbReference type="Proteomes" id="UP001160301">
    <property type="component" value="Unassembled WGS sequence"/>
</dbReference>
<sequence length="468" mass="50131">MNAMRFAETSPRTDRPAPRPALPGRRFTSIALSLLAAALSFTPLAVQADTPAGLPQGWTSDAPEEAAAPNTDRFQPTQAVDAQVSVTVSGDEYVDTDPAALSDFREPLAAYGTWVDDSTYGTVWVPSATVVGADFAPYQTAGRWELDTDSNWMWVSDYDWGYIPFHYGRWTWIGGRGWGWIPGRVYAPAWVTWRMTDYGYVGWAPMAPSWYWFGGSAVNVWVTPSSAFVFCPSSYVFHRHVHTYVVRDRDIVRRIGAHSRPYRPAQPTAGGGGAHARSSYRPASPSLAEAKIPSGAAPEKRSAPDARAAAYSRRSTTAQAKAMPAPSRGLVASPSVSRAQGGHAEGRGVHVDRSPRGDVSPREPRGGRGEVSTPSASPSRPAVSPSRPAVSSPKPSRPATESRPSASPSRPSTSPSRPSVSPSRPSVSPSRPSVSPSRPSVSPSRPSVSPSRPSVSPSRSSSPSRRGR</sequence>
<protein>
    <submittedName>
        <fullName evidence="3">Uncharacterized protein</fullName>
    </submittedName>
</protein>
<dbReference type="RefSeq" id="WP_136967470.1">
    <property type="nucleotide sequence ID" value="NZ_JARZHI010000052.1"/>
</dbReference>
<gene>
    <name evidence="3" type="ORF">QHF89_36675</name>
</gene>
<dbReference type="EMBL" id="JARZHI010000052">
    <property type="protein sequence ID" value="MDI1435097.1"/>
    <property type="molecule type" value="Genomic_DNA"/>
</dbReference>